<evidence type="ECO:0000313" key="4">
    <source>
        <dbReference type="EMBL" id="KAL1498547.1"/>
    </source>
</evidence>
<dbReference type="SUPFAM" id="SSF46565">
    <property type="entry name" value="Chaperone J-domain"/>
    <property type="match status" value="1"/>
</dbReference>
<evidence type="ECO:0000256" key="2">
    <source>
        <dbReference type="SAM" id="Phobius"/>
    </source>
</evidence>
<dbReference type="Proteomes" id="UP001515480">
    <property type="component" value="Unassembled WGS sequence"/>
</dbReference>
<dbReference type="CDD" id="cd06257">
    <property type="entry name" value="DnaJ"/>
    <property type="match status" value="1"/>
</dbReference>
<comment type="caution">
    <text evidence="4">The sequence shown here is derived from an EMBL/GenBank/DDBJ whole genome shotgun (WGS) entry which is preliminary data.</text>
</comment>
<reference evidence="4 6" key="1">
    <citation type="journal article" date="2024" name="Science">
        <title>Giant polyketide synthase enzymes in the biosynthesis of giant marine polyether toxins.</title>
        <authorList>
            <person name="Fallon T.R."/>
            <person name="Shende V.V."/>
            <person name="Wierzbicki I.H."/>
            <person name="Pendleton A.L."/>
            <person name="Watervoot N.F."/>
            <person name="Auber R.P."/>
            <person name="Gonzalez D.J."/>
            <person name="Wisecaver J.H."/>
            <person name="Moore B.S."/>
        </authorList>
    </citation>
    <scope>NUCLEOTIDE SEQUENCE [LARGE SCALE GENOMIC DNA]</scope>
    <source>
        <strain evidence="4 6">12B1</strain>
    </source>
</reference>
<dbReference type="EMBL" id="JBGBPQ010000019">
    <property type="protein sequence ID" value="KAL1504636.1"/>
    <property type="molecule type" value="Genomic_DNA"/>
</dbReference>
<keyword evidence="2" id="KW-1133">Transmembrane helix</keyword>
<keyword evidence="6" id="KW-1185">Reference proteome</keyword>
<feature type="region of interest" description="Disordered" evidence="1">
    <location>
        <begin position="87"/>
        <end position="120"/>
    </location>
</feature>
<proteinExistence type="predicted"/>
<accession>A0AB34IGL2</accession>
<feature type="compositionally biased region" description="Gly residues" evidence="1">
    <location>
        <begin position="94"/>
        <end position="107"/>
    </location>
</feature>
<dbReference type="Gene3D" id="1.10.287.110">
    <property type="entry name" value="DnaJ domain"/>
    <property type="match status" value="1"/>
</dbReference>
<name>A0AB34IGL2_PRYPA</name>
<dbReference type="PROSITE" id="PS50076">
    <property type="entry name" value="DNAJ_2"/>
    <property type="match status" value="1"/>
</dbReference>
<dbReference type="AlphaFoldDB" id="A0AB34IGL2"/>
<dbReference type="PANTHER" id="PTHR24074">
    <property type="entry name" value="CO-CHAPERONE PROTEIN DJLA"/>
    <property type="match status" value="1"/>
</dbReference>
<protein>
    <recommendedName>
        <fullName evidence="3">J domain-containing protein</fullName>
    </recommendedName>
</protein>
<evidence type="ECO:0000313" key="6">
    <source>
        <dbReference type="Proteomes" id="UP001515480"/>
    </source>
</evidence>
<gene>
    <name evidence="5" type="ORF">AB1Y20_008419</name>
    <name evidence="4" type="ORF">AB1Y20_013868</name>
</gene>
<evidence type="ECO:0000259" key="3">
    <source>
        <dbReference type="PROSITE" id="PS50076"/>
    </source>
</evidence>
<dbReference type="PRINTS" id="PR00625">
    <property type="entry name" value="JDOMAIN"/>
</dbReference>
<dbReference type="Pfam" id="PF00226">
    <property type="entry name" value="DnaJ"/>
    <property type="match status" value="1"/>
</dbReference>
<keyword evidence="2" id="KW-0472">Membrane</keyword>
<dbReference type="SMART" id="SM00271">
    <property type="entry name" value="DnaJ"/>
    <property type="match status" value="1"/>
</dbReference>
<keyword evidence="2" id="KW-0812">Transmembrane</keyword>
<dbReference type="EMBL" id="JBGBPQ010000027">
    <property type="protein sequence ID" value="KAL1498547.1"/>
    <property type="molecule type" value="Genomic_DNA"/>
</dbReference>
<feature type="transmembrane region" description="Helical" evidence="2">
    <location>
        <begin position="158"/>
        <end position="176"/>
    </location>
</feature>
<organism evidence="4 6">
    <name type="scientific">Prymnesium parvum</name>
    <name type="common">Toxic golden alga</name>
    <dbReference type="NCBI Taxonomy" id="97485"/>
    <lineage>
        <taxon>Eukaryota</taxon>
        <taxon>Haptista</taxon>
        <taxon>Haptophyta</taxon>
        <taxon>Prymnesiophyceae</taxon>
        <taxon>Prymnesiales</taxon>
        <taxon>Prymnesiaceae</taxon>
        <taxon>Prymnesium</taxon>
    </lineage>
</organism>
<dbReference type="InterPro" id="IPR001623">
    <property type="entry name" value="DnaJ_domain"/>
</dbReference>
<dbReference type="InterPro" id="IPR036869">
    <property type="entry name" value="J_dom_sf"/>
</dbReference>
<evidence type="ECO:0000313" key="5">
    <source>
        <dbReference type="EMBL" id="KAL1504636.1"/>
    </source>
</evidence>
<evidence type="ECO:0000256" key="1">
    <source>
        <dbReference type="SAM" id="MobiDB-lite"/>
    </source>
</evidence>
<sequence>MLSMARRALCTTADSLRVLGLPPKPTEAQIKAAWRREAKQWHPDAHSASAKLHAEERFKRAQRAYEALRAASAASASDWRATWREARPGAARAAGGGARGSRGGTGSYWGTHATQGEASRPGYDPYKGYMGYQADGRHWYEDAAEAGRREDRRRMLRLWVGLSVFALGLGACVGTASRDRAAKERGELVDAWFNQSTRRWEKPSTHMYRDPFLSSMIHLKPPSMVYNPTTVRSARPAKAKTLDGASADAAYRAREQGMRG</sequence>
<dbReference type="InterPro" id="IPR050817">
    <property type="entry name" value="DjlA_DnaK_co-chaperone"/>
</dbReference>
<feature type="domain" description="J" evidence="3">
    <location>
        <begin position="14"/>
        <end position="87"/>
    </location>
</feature>